<dbReference type="SMART" id="SM00257">
    <property type="entry name" value="LysM"/>
    <property type="match status" value="2"/>
</dbReference>
<dbReference type="Pfam" id="PF01551">
    <property type="entry name" value="Peptidase_M23"/>
    <property type="match status" value="1"/>
</dbReference>
<dbReference type="SUPFAM" id="SSF51261">
    <property type="entry name" value="Duplicated hybrid motif"/>
    <property type="match status" value="1"/>
</dbReference>
<feature type="domain" description="LysM" evidence="2">
    <location>
        <begin position="166"/>
        <end position="214"/>
    </location>
</feature>
<dbReference type="CDD" id="cd12797">
    <property type="entry name" value="M23_peptidase"/>
    <property type="match status" value="1"/>
</dbReference>
<dbReference type="InterPro" id="IPR050570">
    <property type="entry name" value="Cell_wall_metabolism_enzyme"/>
</dbReference>
<dbReference type="InterPro" id="IPR018392">
    <property type="entry name" value="LysM"/>
</dbReference>
<dbReference type="PROSITE" id="PS51782">
    <property type="entry name" value="LYSM"/>
    <property type="match status" value="2"/>
</dbReference>
<dbReference type="SUPFAM" id="SSF54106">
    <property type="entry name" value="LysM domain"/>
    <property type="match status" value="2"/>
</dbReference>
<name>A0A2M8ESD3_9BACT</name>
<dbReference type="Gene3D" id="2.70.70.10">
    <property type="entry name" value="Glucose Permease (Domain IIA)"/>
    <property type="match status" value="1"/>
</dbReference>
<dbReference type="Pfam" id="PF01476">
    <property type="entry name" value="LysM"/>
    <property type="match status" value="2"/>
</dbReference>
<evidence type="ECO:0000259" key="2">
    <source>
        <dbReference type="PROSITE" id="PS51782"/>
    </source>
</evidence>
<dbReference type="AlphaFoldDB" id="A0A2M8ESD3"/>
<accession>A0A2M8ESD3</accession>
<dbReference type="InterPro" id="IPR036779">
    <property type="entry name" value="LysM_dom_sf"/>
</dbReference>
<protein>
    <recommendedName>
        <fullName evidence="2">LysM domain-containing protein</fullName>
    </recommendedName>
</protein>
<dbReference type="InterPro" id="IPR011055">
    <property type="entry name" value="Dup_hybrid_motif"/>
</dbReference>
<dbReference type="EMBL" id="PFSF01000047">
    <property type="protein sequence ID" value="PJC28041.1"/>
    <property type="molecule type" value="Genomic_DNA"/>
</dbReference>
<dbReference type="Proteomes" id="UP000229816">
    <property type="component" value="Unassembled WGS sequence"/>
</dbReference>
<keyword evidence="1" id="KW-1133">Transmembrane helix</keyword>
<reference evidence="4" key="1">
    <citation type="submission" date="2017-09" db="EMBL/GenBank/DDBJ databases">
        <title>Depth-based differentiation of microbial function through sediment-hosted aquifers and enrichment of novel symbionts in the deep terrestrial subsurface.</title>
        <authorList>
            <person name="Probst A.J."/>
            <person name="Ladd B."/>
            <person name="Jarett J.K."/>
            <person name="Geller-Mcgrath D.E."/>
            <person name="Sieber C.M.K."/>
            <person name="Emerson J.B."/>
            <person name="Anantharaman K."/>
            <person name="Thomas B.C."/>
            <person name="Malmstrom R."/>
            <person name="Stieglmeier M."/>
            <person name="Klingl A."/>
            <person name="Woyke T."/>
            <person name="Ryan C.M."/>
            <person name="Banfield J.F."/>
        </authorList>
    </citation>
    <scope>NUCLEOTIDE SEQUENCE [LARGE SCALE GENOMIC DNA]</scope>
</reference>
<keyword evidence="1" id="KW-0472">Membrane</keyword>
<keyword evidence="1" id="KW-0812">Transmembrane</keyword>
<feature type="transmembrane region" description="Helical" evidence="1">
    <location>
        <begin position="53"/>
        <end position="73"/>
    </location>
</feature>
<evidence type="ECO:0000256" key="1">
    <source>
        <dbReference type="SAM" id="Phobius"/>
    </source>
</evidence>
<organism evidence="3 4">
    <name type="scientific">Candidatus Shapirobacteria bacterium CG_4_9_14_0_2_um_filter_39_11</name>
    <dbReference type="NCBI Taxonomy" id="1974478"/>
    <lineage>
        <taxon>Bacteria</taxon>
        <taxon>Candidatus Shapironibacteriota</taxon>
    </lineage>
</organism>
<gene>
    <name evidence="3" type="ORF">CO054_02280</name>
</gene>
<comment type="caution">
    <text evidence="3">The sequence shown here is derived from an EMBL/GenBank/DDBJ whole genome shotgun (WGS) entry which is preliminary data.</text>
</comment>
<proteinExistence type="predicted"/>
<sequence length="362" mass="39992">METSLGQDFWEFCRFLIRYIRKKLFATFAIFEKFKSWFAARLYWQRGRWTRPFIHSGMALLIIGGITLGPTLIAENFPGLIQNPWQQTPPSTVSATSLSQMETSTLESIKPRSEAAEYTVQPGDTISIIADKFGVSVDTIRWENKLKTIKDIKPGQVLRILPTTGVLHKVTHGETIYTIAKKYQIDAQAIVDWPYNSFANDETFALAVGQTLIIPDGIMPKEVPTAPRPYYAEIPAAGTIAGTGLYVWPVGGNISQGYSWYHKAIDISNKGAPGIVAADSGTVIVAGWPSPWAYGNRVIIDHGNGFSTLYGHLSSVYVSPGQRVERGQTIGQMGATGRATGIHLHFEIRQNGVAENPLNYLK</sequence>
<feature type="domain" description="LysM" evidence="2">
    <location>
        <begin position="116"/>
        <end position="160"/>
    </location>
</feature>
<dbReference type="PANTHER" id="PTHR21666">
    <property type="entry name" value="PEPTIDASE-RELATED"/>
    <property type="match status" value="1"/>
</dbReference>
<evidence type="ECO:0000313" key="4">
    <source>
        <dbReference type="Proteomes" id="UP000229816"/>
    </source>
</evidence>
<dbReference type="PANTHER" id="PTHR21666:SF270">
    <property type="entry name" value="MUREIN HYDROLASE ACTIVATOR ENVC"/>
    <property type="match status" value="1"/>
</dbReference>
<dbReference type="InterPro" id="IPR016047">
    <property type="entry name" value="M23ase_b-sheet_dom"/>
</dbReference>
<dbReference type="GO" id="GO:0004222">
    <property type="term" value="F:metalloendopeptidase activity"/>
    <property type="evidence" value="ECO:0007669"/>
    <property type="project" value="TreeGrafter"/>
</dbReference>
<dbReference type="Gene3D" id="3.10.350.10">
    <property type="entry name" value="LysM domain"/>
    <property type="match status" value="2"/>
</dbReference>
<dbReference type="CDD" id="cd00118">
    <property type="entry name" value="LysM"/>
    <property type="match status" value="2"/>
</dbReference>
<evidence type="ECO:0000313" key="3">
    <source>
        <dbReference type="EMBL" id="PJC28041.1"/>
    </source>
</evidence>